<evidence type="ECO:0000259" key="5">
    <source>
        <dbReference type="PROSITE" id="PS50977"/>
    </source>
</evidence>
<protein>
    <submittedName>
        <fullName evidence="6">TetR family transcriptional regulator</fullName>
    </submittedName>
</protein>
<dbReference type="InterPro" id="IPR009057">
    <property type="entry name" value="Homeodomain-like_sf"/>
</dbReference>
<dbReference type="Gene3D" id="1.10.357.10">
    <property type="entry name" value="Tetracycline Repressor, domain 2"/>
    <property type="match status" value="1"/>
</dbReference>
<dbReference type="Pfam" id="PF00440">
    <property type="entry name" value="TetR_N"/>
    <property type="match status" value="1"/>
</dbReference>
<dbReference type="InterPro" id="IPR025996">
    <property type="entry name" value="MT1864/Rv1816-like_C"/>
</dbReference>
<dbReference type="SUPFAM" id="SSF46689">
    <property type="entry name" value="Homeodomain-like"/>
    <property type="match status" value="1"/>
</dbReference>
<keyword evidence="1" id="KW-0805">Transcription regulation</keyword>
<keyword evidence="7" id="KW-1185">Reference proteome</keyword>
<dbReference type="InterPro" id="IPR001647">
    <property type="entry name" value="HTH_TetR"/>
</dbReference>
<proteinExistence type="predicted"/>
<gene>
    <name evidence="6" type="ORF">GH723_00210</name>
</gene>
<sequence>MLVVVIASVIGPLLVDDTVMYNAVIYDRSTMCAKKPDPDVAIRLIEAAARVLAEEGPAAVSARRLANEVGASTMVVYTHFGGMDHVLGHVRREGFRRFAEALAGPRITDDPVADWMSQAWAYRRFALDEPHLYRAMFGSEIGVTAHDTAEDAEAALATFALLLDRIERCGTSGRWAVDDVALAGEMCWALVHGFAQIELSGFFADVGRDPTAAHAQAMRRVALGYGDDPDEVDASLERARRRAARAGLL</sequence>
<dbReference type="GO" id="GO:0003677">
    <property type="term" value="F:DNA binding"/>
    <property type="evidence" value="ECO:0007669"/>
    <property type="project" value="UniProtKB-UniRule"/>
</dbReference>
<evidence type="ECO:0000256" key="1">
    <source>
        <dbReference type="ARBA" id="ARBA00023015"/>
    </source>
</evidence>
<keyword evidence="3" id="KW-0804">Transcription</keyword>
<name>A0A5Q2R9U5_9ACTN</name>
<dbReference type="PROSITE" id="PS50977">
    <property type="entry name" value="HTH_TETR_2"/>
    <property type="match status" value="1"/>
</dbReference>
<feature type="domain" description="HTH tetR-type" evidence="5">
    <location>
        <begin position="38"/>
        <end position="98"/>
    </location>
</feature>
<evidence type="ECO:0000313" key="6">
    <source>
        <dbReference type="EMBL" id="QGG93659.1"/>
    </source>
</evidence>
<keyword evidence="2 4" id="KW-0238">DNA-binding</keyword>
<dbReference type="SUPFAM" id="SSF48498">
    <property type="entry name" value="Tetracyclin repressor-like, C-terminal domain"/>
    <property type="match status" value="1"/>
</dbReference>
<accession>A0A5Q2R9U5</accession>
<evidence type="ECO:0000313" key="7">
    <source>
        <dbReference type="Proteomes" id="UP000334019"/>
    </source>
</evidence>
<dbReference type="KEGG" id="atq:GH723_00210"/>
<feature type="DNA-binding region" description="H-T-H motif" evidence="4">
    <location>
        <begin position="61"/>
        <end position="80"/>
    </location>
</feature>
<dbReference type="Pfam" id="PF13305">
    <property type="entry name" value="TetR_C_33"/>
    <property type="match status" value="1"/>
</dbReference>
<reference evidence="6 7" key="1">
    <citation type="submission" date="2019-11" db="EMBL/GenBank/DDBJ databases">
        <authorList>
            <person name="He Y."/>
        </authorList>
    </citation>
    <scope>NUCLEOTIDE SEQUENCE [LARGE SCALE GENOMIC DNA]</scope>
    <source>
        <strain evidence="6 7">SCSIO 58843</strain>
    </source>
</reference>
<dbReference type="AlphaFoldDB" id="A0A5Q2R9U5"/>
<dbReference type="InterPro" id="IPR036271">
    <property type="entry name" value="Tet_transcr_reg_TetR-rel_C_sf"/>
</dbReference>
<evidence type="ECO:0000256" key="3">
    <source>
        <dbReference type="ARBA" id="ARBA00023163"/>
    </source>
</evidence>
<dbReference type="Proteomes" id="UP000334019">
    <property type="component" value="Chromosome"/>
</dbReference>
<evidence type="ECO:0000256" key="2">
    <source>
        <dbReference type="ARBA" id="ARBA00023125"/>
    </source>
</evidence>
<evidence type="ECO:0000256" key="4">
    <source>
        <dbReference type="PROSITE-ProRule" id="PRU00335"/>
    </source>
</evidence>
<dbReference type="EMBL" id="CP045851">
    <property type="protein sequence ID" value="QGG93659.1"/>
    <property type="molecule type" value="Genomic_DNA"/>
</dbReference>
<organism evidence="6 7">
    <name type="scientific">Actinomarinicola tropica</name>
    <dbReference type="NCBI Taxonomy" id="2789776"/>
    <lineage>
        <taxon>Bacteria</taxon>
        <taxon>Bacillati</taxon>
        <taxon>Actinomycetota</taxon>
        <taxon>Acidimicrobiia</taxon>
        <taxon>Acidimicrobiales</taxon>
        <taxon>Iamiaceae</taxon>
        <taxon>Actinomarinicola</taxon>
    </lineage>
</organism>